<sequence length="440" mass="48306">MTTHIILSIGRRSLACIVDIRSNIINAAMPVFKRDRASRRALALYAISLTCIVFSGLLKAQSFSELEALLSAHPQLQSMSYQAQAHRERSDAVMGLPDPVLSVGINNFPIYDPSFNEFLPTNKAIGLQQRFPSRASREARSAGGRAQANQTDEIRQQLLVSMRAELIALLHQKDRINKQTLLAEQRDAKYDQLIKVVESEVGGGRSSVFRLAEIEAERADVARSLIDLRAEGAQIDSRLMYLVGMIPDTSPPTIEPSVWSGNRMDFLASRVADTAVKISETGIDQAKSAWKPEWGAQFTYQQRDAGRNFSGDDWVSMMVTVTVPFWSKAKQEPDLRAAEARKAAAQSALNDAVRHASAQYAQSRASYIAAKQAQAILELKTTAIRNEIAAQRATYESGAGDYAPIIDGEIVILKLRAEIAAQQALSHIAAAQMNALLVTP</sequence>
<gene>
    <name evidence="2" type="ORF">DFR28_10243</name>
</gene>
<dbReference type="SUPFAM" id="SSF56954">
    <property type="entry name" value="Outer membrane efflux proteins (OEP)"/>
    <property type="match status" value="1"/>
</dbReference>
<organism evidence="2 3">
    <name type="scientific">Arenicella xantha</name>
    <dbReference type="NCBI Taxonomy" id="644221"/>
    <lineage>
        <taxon>Bacteria</taxon>
        <taxon>Pseudomonadati</taxon>
        <taxon>Pseudomonadota</taxon>
        <taxon>Gammaproteobacteria</taxon>
        <taxon>Arenicellales</taxon>
        <taxon>Arenicellaceae</taxon>
        <taxon>Arenicella</taxon>
    </lineage>
</organism>
<dbReference type="AlphaFoldDB" id="A0A395JIT9"/>
<dbReference type="Proteomes" id="UP000253083">
    <property type="component" value="Unassembled WGS sequence"/>
</dbReference>
<dbReference type="InParanoid" id="A0A395JIT9"/>
<protein>
    <submittedName>
        <fullName evidence="2">Outer membrane protein TolC</fullName>
    </submittedName>
</protein>
<evidence type="ECO:0000256" key="1">
    <source>
        <dbReference type="SAM" id="Phobius"/>
    </source>
</evidence>
<evidence type="ECO:0000313" key="2">
    <source>
        <dbReference type="EMBL" id="RBP50632.1"/>
    </source>
</evidence>
<keyword evidence="1" id="KW-1133">Transmembrane helix</keyword>
<evidence type="ECO:0000313" key="3">
    <source>
        <dbReference type="Proteomes" id="UP000253083"/>
    </source>
</evidence>
<accession>A0A395JIT9</accession>
<dbReference type="Gene3D" id="1.20.1600.10">
    <property type="entry name" value="Outer membrane efflux proteins (OEP)"/>
    <property type="match status" value="1"/>
</dbReference>
<dbReference type="GO" id="GO:0015562">
    <property type="term" value="F:efflux transmembrane transporter activity"/>
    <property type="evidence" value="ECO:0007669"/>
    <property type="project" value="InterPro"/>
</dbReference>
<keyword evidence="1" id="KW-0812">Transmembrane</keyword>
<comment type="caution">
    <text evidence="2">The sequence shown here is derived from an EMBL/GenBank/DDBJ whole genome shotgun (WGS) entry which is preliminary data.</text>
</comment>
<keyword evidence="3" id="KW-1185">Reference proteome</keyword>
<dbReference type="RefSeq" id="WP_211316897.1">
    <property type="nucleotide sequence ID" value="NZ_QNRT01000002.1"/>
</dbReference>
<dbReference type="EMBL" id="QNRT01000002">
    <property type="protein sequence ID" value="RBP50632.1"/>
    <property type="molecule type" value="Genomic_DNA"/>
</dbReference>
<reference evidence="2 3" key="1">
    <citation type="submission" date="2018-06" db="EMBL/GenBank/DDBJ databases">
        <title>Genomic Encyclopedia of Type Strains, Phase IV (KMG-IV): sequencing the most valuable type-strain genomes for metagenomic binning, comparative biology and taxonomic classification.</title>
        <authorList>
            <person name="Goeker M."/>
        </authorList>
    </citation>
    <scope>NUCLEOTIDE SEQUENCE [LARGE SCALE GENOMIC DNA]</scope>
    <source>
        <strain evidence="2 3">DSM 24032</strain>
    </source>
</reference>
<feature type="transmembrane region" description="Helical" evidence="1">
    <location>
        <begin position="42"/>
        <end position="58"/>
    </location>
</feature>
<keyword evidence="1" id="KW-0472">Membrane</keyword>
<name>A0A395JIT9_9GAMM</name>
<proteinExistence type="predicted"/>